<feature type="compositionally biased region" description="Basic and acidic residues" evidence="1">
    <location>
        <begin position="42"/>
        <end position="60"/>
    </location>
</feature>
<feature type="compositionally biased region" description="Basic and acidic residues" evidence="1">
    <location>
        <begin position="80"/>
        <end position="109"/>
    </location>
</feature>
<feature type="compositionally biased region" description="Basic and acidic residues" evidence="1">
    <location>
        <begin position="225"/>
        <end position="240"/>
    </location>
</feature>
<evidence type="ECO:0000313" key="3">
    <source>
        <dbReference type="Proteomes" id="UP000444721"/>
    </source>
</evidence>
<dbReference type="VEuPathDB" id="AmoebaDB:NfTy_068020"/>
<evidence type="ECO:0000256" key="1">
    <source>
        <dbReference type="SAM" id="MobiDB-lite"/>
    </source>
</evidence>
<feature type="compositionally biased region" description="Basic residues" evidence="1">
    <location>
        <begin position="110"/>
        <end position="122"/>
    </location>
</feature>
<feature type="region of interest" description="Disordered" evidence="1">
    <location>
        <begin position="80"/>
        <end position="198"/>
    </location>
</feature>
<proteinExistence type="predicted"/>
<organism evidence="2 3">
    <name type="scientific">Naegleria fowleri</name>
    <name type="common">Brain eating amoeba</name>
    <dbReference type="NCBI Taxonomy" id="5763"/>
    <lineage>
        <taxon>Eukaryota</taxon>
        <taxon>Discoba</taxon>
        <taxon>Heterolobosea</taxon>
        <taxon>Tetramitia</taxon>
        <taxon>Eutetramitia</taxon>
        <taxon>Vahlkampfiidae</taxon>
        <taxon>Naegleria</taxon>
    </lineage>
</organism>
<dbReference type="GeneID" id="68111482"/>
<feature type="region of interest" description="Disordered" evidence="1">
    <location>
        <begin position="40"/>
        <end position="66"/>
    </location>
</feature>
<reference evidence="2 3" key="1">
    <citation type="journal article" date="2019" name="Sci. Rep.">
        <title>Nanopore sequencing improves the draft genome of the human pathogenic amoeba Naegleria fowleri.</title>
        <authorList>
            <person name="Liechti N."/>
            <person name="Schurch N."/>
            <person name="Bruggmann R."/>
            <person name="Wittwer M."/>
        </authorList>
    </citation>
    <scope>NUCLEOTIDE SEQUENCE [LARGE SCALE GENOMIC DNA]</scope>
    <source>
        <strain evidence="2 3">ATCC 30894</strain>
    </source>
</reference>
<sequence length="246" mass="29355">MQQRNTGRFGVKTSQTLKYNSNLGDAKSVTPVYFRWVDVNNDDDHKDDAVSSRTTRKYEHAVPQSINKQRRWELFDEEIKNSEKQEEHRVSHTKEKEERTEKNQELKRQENKKKHQKSKHVKRLEQKEMAKLKKRLGIDDEMEEEKAQAMIKEALEKQAASQKDQNEHEEEKEKKEKIVIKRETPPHYGFSSSKSSHEKNVVEAFIPKDRDQLYKVNQLRGRNRDYDHDVTSRTEKKSDFQKSIFL</sequence>
<accession>A0A6A5BVJ3</accession>
<dbReference type="Proteomes" id="UP000444721">
    <property type="component" value="Unassembled WGS sequence"/>
</dbReference>
<protein>
    <submittedName>
        <fullName evidence="2">Uncharacterized protein</fullName>
    </submittedName>
</protein>
<dbReference type="VEuPathDB" id="AmoebaDB:FDP41_004264"/>
<feature type="region of interest" description="Disordered" evidence="1">
    <location>
        <begin position="225"/>
        <end position="246"/>
    </location>
</feature>
<evidence type="ECO:0000313" key="2">
    <source>
        <dbReference type="EMBL" id="KAF0976969.1"/>
    </source>
</evidence>
<dbReference type="AlphaFoldDB" id="A0A6A5BVJ3"/>
<dbReference type="VEuPathDB" id="AmoebaDB:NF0097600"/>
<dbReference type="OrthoDB" id="10401124at2759"/>
<name>A0A6A5BVJ3_NAEFO</name>
<gene>
    <name evidence="2" type="ORF">FDP41_004264</name>
</gene>
<dbReference type="EMBL" id="VFQX01000036">
    <property type="protein sequence ID" value="KAF0976969.1"/>
    <property type="molecule type" value="Genomic_DNA"/>
</dbReference>
<comment type="caution">
    <text evidence="2">The sequence shown here is derived from an EMBL/GenBank/DDBJ whole genome shotgun (WGS) entry which is preliminary data.</text>
</comment>
<dbReference type="OMA" id="SHYQIDG"/>
<feature type="compositionally biased region" description="Basic and acidic residues" evidence="1">
    <location>
        <begin position="164"/>
        <end position="185"/>
    </location>
</feature>
<keyword evidence="3" id="KW-1185">Reference proteome</keyword>
<dbReference type="RefSeq" id="XP_044561682.1">
    <property type="nucleotide sequence ID" value="XM_044707660.1"/>
</dbReference>